<dbReference type="CDD" id="cd08420">
    <property type="entry name" value="PBP2_CysL_like"/>
    <property type="match status" value="1"/>
</dbReference>
<name>A0A0D1KCG3_BACIU</name>
<dbReference type="FunFam" id="1.10.10.10:FF:000001">
    <property type="entry name" value="LysR family transcriptional regulator"/>
    <property type="match status" value="1"/>
</dbReference>
<gene>
    <name evidence="7" type="primary">cysL</name>
    <name evidence="7" type="ORF">J5227_19900</name>
    <name evidence="6" type="ORF">SC09_contig4orf01125</name>
</gene>
<dbReference type="SUPFAM" id="SSF53850">
    <property type="entry name" value="Periplasmic binding protein-like II"/>
    <property type="match status" value="1"/>
</dbReference>
<dbReference type="RefSeq" id="WP_038429805.1">
    <property type="nucleotide sequence ID" value="NZ_CP009796.1"/>
</dbReference>
<dbReference type="Gene3D" id="3.40.190.290">
    <property type="match status" value="1"/>
</dbReference>
<dbReference type="InterPro" id="IPR000847">
    <property type="entry name" value="LysR_HTH_N"/>
</dbReference>
<dbReference type="PATRIC" id="fig|1423.173.peg.4647"/>
<evidence type="ECO:0000259" key="5">
    <source>
        <dbReference type="PROSITE" id="PS50931"/>
    </source>
</evidence>
<dbReference type="Proteomes" id="UP000665181">
    <property type="component" value="Unassembled WGS sequence"/>
</dbReference>
<dbReference type="Pfam" id="PF00126">
    <property type="entry name" value="HTH_1"/>
    <property type="match status" value="1"/>
</dbReference>
<evidence type="ECO:0000313" key="7">
    <source>
        <dbReference type="EMBL" id="MBO3796515.1"/>
    </source>
</evidence>
<evidence type="ECO:0000256" key="2">
    <source>
        <dbReference type="ARBA" id="ARBA00023015"/>
    </source>
</evidence>
<dbReference type="InterPro" id="IPR036388">
    <property type="entry name" value="WH-like_DNA-bd_sf"/>
</dbReference>
<dbReference type="GO" id="GO:0003700">
    <property type="term" value="F:DNA-binding transcription factor activity"/>
    <property type="evidence" value="ECO:0007669"/>
    <property type="project" value="InterPro"/>
</dbReference>
<evidence type="ECO:0000256" key="3">
    <source>
        <dbReference type="ARBA" id="ARBA00023125"/>
    </source>
</evidence>
<keyword evidence="3" id="KW-0238">DNA-binding</keyword>
<dbReference type="PANTHER" id="PTHR30126">
    <property type="entry name" value="HTH-TYPE TRANSCRIPTIONAL REGULATOR"/>
    <property type="match status" value="1"/>
</dbReference>
<comment type="similarity">
    <text evidence="1">Belongs to the LysR transcriptional regulatory family.</text>
</comment>
<protein>
    <submittedName>
        <fullName evidence="7">CysJI operon transcriptional regulator CysL</fullName>
    </submittedName>
    <submittedName>
        <fullName evidence="6">Regulator of sulfur assimilation CysL, activates cysJI expression</fullName>
    </submittedName>
</protein>
<dbReference type="PRINTS" id="PR00039">
    <property type="entry name" value="HTHLYSR"/>
</dbReference>
<keyword evidence="2" id="KW-0805">Transcription regulation</keyword>
<evidence type="ECO:0000256" key="4">
    <source>
        <dbReference type="ARBA" id="ARBA00023163"/>
    </source>
</evidence>
<dbReference type="PANTHER" id="PTHR30126:SF39">
    <property type="entry name" value="HTH-TYPE TRANSCRIPTIONAL REGULATOR CYSL"/>
    <property type="match status" value="1"/>
</dbReference>
<dbReference type="STRING" id="483913.AN935_19070"/>
<dbReference type="Pfam" id="PF03466">
    <property type="entry name" value="LysR_substrate"/>
    <property type="match status" value="1"/>
</dbReference>
<comment type="caution">
    <text evidence="6">The sequence shown here is derived from an EMBL/GenBank/DDBJ whole genome shotgun (WGS) entry which is preliminary data.</text>
</comment>
<dbReference type="PROSITE" id="PS50931">
    <property type="entry name" value="HTH_LYSR"/>
    <property type="match status" value="1"/>
</dbReference>
<evidence type="ECO:0000313" key="6">
    <source>
        <dbReference type="EMBL" id="KIU06105.1"/>
    </source>
</evidence>
<reference evidence="6 8" key="1">
    <citation type="submission" date="2014-12" db="EMBL/GenBank/DDBJ databases">
        <title>Comparative genome analysis of Bacillus coagulans HM-08, Clostridium butyricum HM-68, Bacillus subtilis HM-66 and Bacillus licheniformis BL-09.</title>
        <authorList>
            <person name="Zhang H."/>
        </authorList>
    </citation>
    <scope>NUCLEOTIDE SEQUENCE [LARGE SCALE GENOMIC DNA]</scope>
    <source>
        <strain evidence="6 8">HM-66</strain>
    </source>
</reference>
<accession>A0A0D1KCG3</accession>
<dbReference type="EMBL" id="JAGFPW010000027">
    <property type="protein sequence ID" value="MBO3796515.1"/>
    <property type="molecule type" value="Genomic_DNA"/>
</dbReference>
<feature type="domain" description="HTH lysR-type" evidence="5">
    <location>
        <begin position="1"/>
        <end position="58"/>
    </location>
</feature>
<organism evidence="6 8">
    <name type="scientific">Bacillus subtilis</name>
    <dbReference type="NCBI Taxonomy" id="1423"/>
    <lineage>
        <taxon>Bacteria</taxon>
        <taxon>Bacillati</taxon>
        <taxon>Bacillota</taxon>
        <taxon>Bacilli</taxon>
        <taxon>Bacillales</taxon>
        <taxon>Bacillaceae</taxon>
        <taxon>Bacillus</taxon>
    </lineage>
</organism>
<evidence type="ECO:0000256" key="1">
    <source>
        <dbReference type="ARBA" id="ARBA00009437"/>
    </source>
</evidence>
<dbReference type="Gene3D" id="1.10.10.10">
    <property type="entry name" value="Winged helix-like DNA-binding domain superfamily/Winged helix DNA-binding domain"/>
    <property type="match status" value="1"/>
</dbReference>
<proteinExistence type="inferred from homology"/>
<dbReference type="AlphaFoldDB" id="A0A0D1KCG3"/>
<dbReference type="Proteomes" id="UP000032247">
    <property type="component" value="Unassembled WGS sequence"/>
</dbReference>
<keyword evidence="4" id="KW-0804">Transcription</keyword>
<evidence type="ECO:0000313" key="8">
    <source>
        <dbReference type="Proteomes" id="UP000032247"/>
    </source>
</evidence>
<dbReference type="EMBL" id="JXBC01000013">
    <property type="protein sequence ID" value="KIU06105.1"/>
    <property type="molecule type" value="Genomic_DNA"/>
</dbReference>
<dbReference type="InterPro" id="IPR036390">
    <property type="entry name" value="WH_DNA-bd_sf"/>
</dbReference>
<sequence>MYYDVLKTFIAVVEEKNFTKAAEKLMISQPSVSLHIKNLEKEFQTALLNRSPKHFTTTPTGDILYQRAKQMVFLYEQAKAEIYAHHHYVKGELKIAASFTIGEYILPPLLAQLQKLYPELNLDVMIGNTEEVSERVRMLQADIGLIEGHTNENELEIEPFMEDEMCIAAPNQHPLAGRKEISISDLQNEAWVTREKGSGTREYLDHVLSSNGLRPKSMFTISSNQGVKEAVINGMGLSVLSRSVLHKDLIHREISILHIKDFSLKRKLSYIHSPLMENTKNKEIFLAMLKSNYQSQLLK</sequence>
<dbReference type="InterPro" id="IPR005119">
    <property type="entry name" value="LysR_subst-bd"/>
</dbReference>
<dbReference type="SUPFAM" id="SSF46785">
    <property type="entry name" value="Winged helix' DNA-binding domain"/>
    <property type="match status" value="1"/>
</dbReference>
<reference evidence="7" key="2">
    <citation type="submission" date="2021-03" db="EMBL/GenBank/DDBJ databases">
        <title>Isolation of Bacillus subtilis from fermented food sample.</title>
        <authorList>
            <person name="Lakshmanan V."/>
            <person name="Athira K."/>
            <person name="Rajagopal K."/>
        </authorList>
    </citation>
    <scope>NUCLEOTIDE SEQUENCE</scope>
    <source>
        <strain evidence="7">S1</strain>
    </source>
</reference>
<dbReference type="GO" id="GO:0000976">
    <property type="term" value="F:transcription cis-regulatory region binding"/>
    <property type="evidence" value="ECO:0007669"/>
    <property type="project" value="TreeGrafter"/>
</dbReference>